<organism evidence="1 2">
    <name type="scientific">Rhododendron molle</name>
    <name type="common">Chinese azalea</name>
    <name type="synonym">Azalea mollis</name>
    <dbReference type="NCBI Taxonomy" id="49168"/>
    <lineage>
        <taxon>Eukaryota</taxon>
        <taxon>Viridiplantae</taxon>
        <taxon>Streptophyta</taxon>
        <taxon>Embryophyta</taxon>
        <taxon>Tracheophyta</taxon>
        <taxon>Spermatophyta</taxon>
        <taxon>Magnoliopsida</taxon>
        <taxon>eudicotyledons</taxon>
        <taxon>Gunneridae</taxon>
        <taxon>Pentapetalae</taxon>
        <taxon>asterids</taxon>
        <taxon>Ericales</taxon>
        <taxon>Ericaceae</taxon>
        <taxon>Ericoideae</taxon>
        <taxon>Rhodoreae</taxon>
        <taxon>Rhododendron</taxon>
    </lineage>
</organism>
<gene>
    <name evidence="1" type="ORF">RHMOL_Rhmol13G0245500</name>
</gene>
<evidence type="ECO:0000313" key="2">
    <source>
        <dbReference type="Proteomes" id="UP001062846"/>
    </source>
</evidence>
<accession>A0ACC0LAT0</accession>
<evidence type="ECO:0000313" key="1">
    <source>
        <dbReference type="EMBL" id="KAI8525631.1"/>
    </source>
</evidence>
<comment type="caution">
    <text evidence="1">The sequence shown here is derived from an EMBL/GenBank/DDBJ whole genome shotgun (WGS) entry which is preliminary data.</text>
</comment>
<dbReference type="Proteomes" id="UP001062846">
    <property type="component" value="Chromosome 13"/>
</dbReference>
<proteinExistence type="predicted"/>
<name>A0ACC0LAT0_RHOML</name>
<reference evidence="1" key="1">
    <citation type="submission" date="2022-02" db="EMBL/GenBank/DDBJ databases">
        <title>Plant Genome Project.</title>
        <authorList>
            <person name="Zhang R.-G."/>
        </authorList>
    </citation>
    <scope>NUCLEOTIDE SEQUENCE</scope>
    <source>
        <strain evidence="1">AT1</strain>
    </source>
</reference>
<dbReference type="EMBL" id="CM046400">
    <property type="protein sequence ID" value="KAI8525631.1"/>
    <property type="molecule type" value="Genomic_DNA"/>
</dbReference>
<keyword evidence="2" id="KW-1185">Reference proteome</keyword>
<protein>
    <submittedName>
        <fullName evidence="1">Uncharacterized protein</fullName>
    </submittedName>
</protein>
<sequence>MPFQLRSSTKPIFLFIPILLISSLVILSQASVVEGASTEHQTEKLIIGVPGNASFKNFVKITSSSQNPNEKKNYTGLCIRVFEEVWKRLDYPLPYEFVEFNGGYDDLVANVANKTYSAAVGDITILAERWKDVEFTEPFTESGLAMVVPVKPSPKAWIFLETFTLAMWLATAAVLVYTMFIVWFVEHRSNPDFCGPWKDQLGNALWFTFSSLFLTHREKIQSNYARIVVVVWLFLALVLTQSYTANLTSMLTISRVRPKVLSQAKVGCDKVTFMRKHVQDVLNYKNVSLICDEDEYLRAFETGNISAAFLEIPYAKVFVNRYCKKFTTIGTTYRFGGFGFIFQKSCGLAAVVSKAILQLSEDGTLKRLEEEWLTPDKECLKSETTTENIDSLSLRSFWGLFLFSAATSSVCFLLFLGHLLRDYLRHQSSQVADVNASNESISIKTVRVARHLMNAEIGSPWRSPSSDRAVPETDMC</sequence>